<evidence type="ECO:0000313" key="7">
    <source>
        <dbReference type="Proteomes" id="UP000501063"/>
    </source>
</evidence>
<dbReference type="InterPro" id="IPR003512">
    <property type="entry name" value="Phage_M13_G5P_DNA-bd"/>
</dbReference>
<accession>A0A6G6IXD7</accession>
<dbReference type="RefSeq" id="WP_037008082.1">
    <property type="nucleotide sequence ID" value="NZ_CP049140.1"/>
</dbReference>
<reference evidence="6 7" key="1">
    <citation type="submission" date="2020-02" db="EMBL/GenBank/DDBJ databases">
        <title>Integrative conjugative elements (ICEs) and plasmids drive adaptation of Pseudomonas nitroreducens strain HBP1 to wastewater environment.</title>
        <authorList>
            <person name="Sentchilo V."/>
            <person name="Carraro N."/>
            <person name="Bertelli C."/>
            <person name="van der Meer J.R."/>
        </authorList>
    </citation>
    <scope>NUCLEOTIDE SEQUENCE [LARGE SCALE GENOMIC DNA]</scope>
    <source>
        <strain evidence="6 7">HBP1</strain>
    </source>
</reference>
<evidence type="ECO:0000256" key="2">
    <source>
        <dbReference type="ARBA" id="ARBA00023125"/>
    </source>
</evidence>
<evidence type="ECO:0000313" key="4">
    <source>
        <dbReference type="EMBL" id="QIE87783.1"/>
    </source>
</evidence>
<dbReference type="EMBL" id="CP049140">
    <property type="protein sequence ID" value="QIE87794.1"/>
    <property type="molecule type" value="Genomic_DNA"/>
</dbReference>
<dbReference type="Pfam" id="PF02303">
    <property type="entry name" value="Phage_DNA_bind"/>
    <property type="match status" value="1"/>
</dbReference>
<dbReference type="GO" id="GO:0003697">
    <property type="term" value="F:single-stranded DNA binding"/>
    <property type="evidence" value="ECO:0007669"/>
    <property type="project" value="InterPro"/>
</dbReference>
<dbReference type="KEGG" id="pnt:G5B91_16500"/>
<evidence type="ECO:0000313" key="5">
    <source>
        <dbReference type="EMBL" id="QIE87794.1"/>
    </source>
</evidence>
<evidence type="ECO:0000313" key="6">
    <source>
        <dbReference type="EMBL" id="QIE87805.1"/>
    </source>
</evidence>
<protein>
    <recommendedName>
        <fullName evidence="3">Single-stranded DNA-binding protein</fullName>
    </recommendedName>
</protein>
<sequence length="95" mass="10600">MDIQVEIESNEVTIKSGNSARTGKPYQIREQKAYVTLPGQKYPQNIKVTLDDNAAPYAPGLYTVGPDSFFVGRFEDLQMRLRLVPLAKQVVRAAS</sequence>
<dbReference type="Gene3D" id="2.40.50.140">
    <property type="entry name" value="Nucleic acid-binding proteins"/>
    <property type="match status" value="1"/>
</dbReference>
<dbReference type="KEGG" id="pnt:G5B91_16610"/>
<evidence type="ECO:0000256" key="1">
    <source>
        <dbReference type="ARBA" id="ARBA00022705"/>
    </source>
</evidence>
<evidence type="ECO:0000256" key="3">
    <source>
        <dbReference type="ARBA" id="ARBA00030596"/>
    </source>
</evidence>
<gene>
    <name evidence="4" type="ORF">G5B91_16500</name>
    <name evidence="5" type="ORF">G5B91_16555</name>
    <name evidence="6" type="ORF">G5B91_16610</name>
</gene>
<dbReference type="KEGG" id="pnt:G5B91_16555"/>
<keyword evidence="2" id="KW-0238">DNA-binding</keyword>
<dbReference type="Proteomes" id="UP000501063">
    <property type="component" value="Chromosome"/>
</dbReference>
<dbReference type="SUPFAM" id="SSF50249">
    <property type="entry name" value="Nucleic acid-binding proteins"/>
    <property type="match status" value="1"/>
</dbReference>
<proteinExistence type="predicted"/>
<dbReference type="AlphaFoldDB" id="A0A6G6IXD7"/>
<name>A0A6G6IXD7_PSENT</name>
<keyword evidence="1" id="KW-0235">DNA replication</keyword>
<dbReference type="InterPro" id="IPR012340">
    <property type="entry name" value="NA-bd_OB-fold"/>
</dbReference>
<dbReference type="EMBL" id="CP049140">
    <property type="protein sequence ID" value="QIE87805.1"/>
    <property type="molecule type" value="Genomic_DNA"/>
</dbReference>
<dbReference type="GO" id="GO:0006260">
    <property type="term" value="P:DNA replication"/>
    <property type="evidence" value="ECO:0007669"/>
    <property type="project" value="UniProtKB-KW"/>
</dbReference>
<organism evidence="6 7">
    <name type="scientific">Pseudomonas nitroreducens</name>
    <dbReference type="NCBI Taxonomy" id="46680"/>
    <lineage>
        <taxon>Bacteria</taxon>
        <taxon>Pseudomonadati</taxon>
        <taxon>Pseudomonadota</taxon>
        <taxon>Gammaproteobacteria</taxon>
        <taxon>Pseudomonadales</taxon>
        <taxon>Pseudomonadaceae</taxon>
        <taxon>Pseudomonas</taxon>
    </lineage>
</organism>
<dbReference type="EMBL" id="CP049140">
    <property type="protein sequence ID" value="QIE87783.1"/>
    <property type="molecule type" value="Genomic_DNA"/>
</dbReference>